<evidence type="ECO:0000313" key="4">
    <source>
        <dbReference type="EMBL" id="OEU12363.1"/>
    </source>
</evidence>
<keyword evidence="2" id="KW-0812">Transmembrane</keyword>
<dbReference type="PANTHER" id="PTHR34284">
    <property type="entry name" value="FG-GAP REPEAT-CONTAINING PROTEIN"/>
    <property type="match status" value="1"/>
</dbReference>
<evidence type="ECO:0000313" key="5">
    <source>
        <dbReference type="Proteomes" id="UP000095751"/>
    </source>
</evidence>
<dbReference type="EMBL" id="KV784365">
    <property type="protein sequence ID" value="OEU12363.1"/>
    <property type="molecule type" value="Genomic_DNA"/>
</dbReference>
<evidence type="ECO:0008006" key="6">
    <source>
        <dbReference type="Google" id="ProtNLM"/>
    </source>
</evidence>
<reference evidence="4 5" key="1">
    <citation type="submission" date="2016-09" db="EMBL/GenBank/DDBJ databases">
        <title>Extensive genetic diversity and differential bi-allelic expression allows diatom success in the polar Southern Ocean.</title>
        <authorList>
            <consortium name="DOE Joint Genome Institute"/>
            <person name="Mock T."/>
            <person name="Otillar R.P."/>
            <person name="Strauss J."/>
            <person name="Dupont C."/>
            <person name="Frickenhaus S."/>
            <person name="Maumus F."/>
            <person name="Mcmullan M."/>
            <person name="Sanges R."/>
            <person name="Schmutz J."/>
            <person name="Toseland A."/>
            <person name="Valas R."/>
            <person name="Veluchamy A."/>
            <person name="Ward B.J."/>
            <person name="Allen A."/>
            <person name="Barry K."/>
            <person name="Falciatore A."/>
            <person name="Ferrante M."/>
            <person name="Fortunato A.E."/>
            <person name="Gloeckner G."/>
            <person name="Gruber A."/>
            <person name="Hipkin R."/>
            <person name="Janech M."/>
            <person name="Kroth P."/>
            <person name="Leese F."/>
            <person name="Lindquist E."/>
            <person name="Lyon B.R."/>
            <person name="Martin J."/>
            <person name="Mayer C."/>
            <person name="Parker M."/>
            <person name="Quesneville H."/>
            <person name="Raymond J."/>
            <person name="Uhlig C."/>
            <person name="Valentin K.U."/>
            <person name="Worden A.Z."/>
            <person name="Armbrust E.V."/>
            <person name="Bowler C."/>
            <person name="Green B."/>
            <person name="Moulton V."/>
            <person name="Van Oosterhout C."/>
            <person name="Grigoriev I."/>
        </authorList>
    </citation>
    <scope>NUCLEOTIDE SEQUENCE [LARGE SCALE GENOMIC DNA]</scope>
    <source>
        <strain evidence="4 5">CCMP1102</strain>
    </source>
</reference>
<dbReference type="AlphaFoldDB" id="A0A1E7F3D2"/>
<feature type="compositionally biased region" description="Basic residues" evidence="1">
    <location>
        <begin position="437"/>
        <end position="455"/>
    </location>
</feature>
<dbReference type="OrthoDB" id="38640at2759"/>
<keyword evidence="2" id="KW-1133">Transmembrane helix</keyword>
<keyword evidence="5" id="KW-1185">Reference proteome</keyword>
<feature type="compositionally biased region" description="Basic and acidic residues" evidence="1">
    <location>
        <begin position="413"/>
        <end position="430"/>
    </location>
</feature>
<feature type="chain" id="PRO_5009192587" description="Integrin alpha N-terminal domain-containing protein" evidence="3">
    <location>
        <begin position="23"/>
        <end position="770"/>
    </location>
</feature>
<dbReference type="InterPro" id="IPR011047">
    <property type="entry name" value="Quinoprotein_ADH-like_sf"/>
</dbReference>
<dbReference type="KEGG" id="fcy:FRACYDRAFT_244628"/>
<feature type="signal peptide" evidence="3">
    <location>
        <begin position="1"/>
        <end position="22"/>
    </location>
</feature>
<sequence length="770" mass="85531">MLRSRDIFALICILMLSRMAWNDGTDFISATVNLAFFFPRDRVMVLSPMDLDGDGTKEALAMAKAVPNKESFFLQIMDLKPMHTTFRKTYLEPFRPKVIFTSQEINDENAHPIYLTTGQLLIKKNRHSVGKDGTTKQEKISIPSDVEINDRNRHFFCGIDWHDASEKCGTPCPNGQANECPNDERCFADTSCDALGDSRKTQEEIEIQFELTPGGGMPSIVSLWSNGLVILHVLTNDKSDSKSKNLELREMWRYRIFPKEKADDLEDILWEEINILFLDAYSSIEANTEHGMIVVSGSYYPDGDMDSDRSAFAVALDAYKGKPVWESHSGAGLDTDEKPLPLPLAKRGQTSFARRRSTIAGLIQGSQSTASASALPNCMSLLKKAVKKEVFPYSYRGPNDAGLAAIHLNQKKQSNDNGKHHSSKTHEEHPTSSTHRTNNKKWHHRFHKRKKHHHNNNGPIQGKPNALVTQTRGGLQIRSLKNGKALCHLALLEQNLYSDLNNDGTLDQVQVALHSKTQQPSDKFIWNLVGRLNQEHQELKENGADKKTLLESKPQLCHALALSGIPAKEEMFSAPVCGTVSERAGANLVASLDAVSPLVVESLGSRRRNTQDIIVALNNGMVHRLHGSTGKRLWAVPGNHHANFPTWEEGSNHKALLTRIQSNQVALPIRPLLLAGENSLAILSARTGSVLASAVFPQISEMTPILADVSGDGSTDVIISTKDGVWGYQIVVNRGSPTTLRILVGILLFSLMLATIRNRYDRRDKRSTDE</sequence>
<gene>
    <name evidence="4" type="ORF">FRACYDRAFT_244628</name>
</gene>
<dbReference type="InParanoid" id="A0A1E7F3D2"/>
<protein>
    <recommendedName>
        <fullName evidence="6">Integrin alpha N-terminal domain-containing protein</fullName>
    </recommendedName>
</protein>
<keyword evidence="2" id="KW-0472">Membrane</keyword>
<evidence type="ECO:0000256" key="1">
    <source>
        <dbReference type="SAM" id="MobiDB-lite"/>
    </source>
</evidence>
<feature type="region of interest" description="Disordered" evidence="1">
    <location>
        <begin position="412"/>
        <end position="466"/>
    </location>
</feature>
<dbReference type="Proteomes" id="UP000095751">
    <property type="component" value="Unassembled WGS sequence"/>
</dbReference>
<name>A0A1E7F3D2_9STRA</name>
<dbReference type="SUPFAM" id="SSF50998">
    <property type="entry name" value="Quinoprotein alcohol dehydrogenase-like"/>
    <property type="match status" value="1"/>
</dbReference>
<organism evidence="4 5">
    <name type="scientific">Fragilariopsis cylindrus CCMP1102</name>
    <dbReference type="NCBI Taxonomy" id="635003"/>
    <lineage>
        <taxon>Eukaryota</taxon>
        <taxon>Sar</taxon>
        <taxon>Stramenopiles</taxon>
        <taxon>Ochrophyta</taxon>
        <taxon>Bacillariophyta</taxon>
        <taxon>Bacillariophyceae</taxon>
        <taxon>Bacillariophycidae</taxon>
        <taxon>Bacillariales</taxon>
        <taxon>Bacillariaceae</taxon>
        <taxon>Fragilariopsis</taxon>
    </lineage>
</organism>
<accession>A0A1E7F3D2</accession>
<dbReference type="PANTHER" id="PTHR34284:SF1">
    <property type="entry name" value="FG-GAP REPEAT-CONTAINING PROTEIN"/>
    <property type="match status" value="1"/>
</dbReference>
<keyword evidence="3" id="KW-0732">Signal</keyword>
<evidence type="ECO:0000256" key="2">
    <source>
        <dbReference type="SAM" id="Phobius"/>
    </source>
</evidence>
<evidence type="ECO:0000256" key="3">
    <source>
        <dbReference type="SAM" id="SignalP"/>
    </source>
</evidence>
<feature type="transmembrane region" description="Helical" evidence="2">
    <location>
        <begin position="738"/>
        <end position="756"/>
    </location>
</feature>
<proteinExistence type="predicted"/>